<name>A0AAN5DCL1_9BILA</name>
<feature type="region of interest" description="Disordered" evidence="1">
    <location>
        <begin position="144"/>
        <end position="174"/>
    </location>
</feature>
<dbReference type="Proteomes" id="UP001328107">
    <property type="component" value="Unassembled WGS sequence"/>
</dbReference>
<protein>
    <submittedName>
        <fullName evidence="3">Uncharacterized protein</fullName>
    </submittedName>
</protein>
<keyword evidence="4" id="KW-1185">Reference proteome</keyword>
<gene>
    <name evidence="3" type="ORF">PMAYCL1PPCAC_29845</name>
</gene>
<proteinExistence type="predicted"/>
<keyword evidence="2" id="KW-1133">Transmembrane helix</keyword>
<feature type="compositionally biased region" description="Basic and acidic residues" evidence="1">
    <location>
        <begin position="153"/>
        <end position="169"/>
    </location>
</feature>
<keyword evidence="2" id="KW-0812">Transmembrane</keyword>
<evidence type="ECO:0000256" key="2">
    <source>
        <dbReference type="SAM" id="Phobius"/>
    </source>
</evidence>
<accession>A0AAN5DCL1</accession>
<evidence type="ECO:0000313" key="4">
    <source>
        <dbReference type="Proteomes" id="UP001328107"/>
    </source>
</evidence>
<evidence type="ECO:0000256" key="1">
    <source>
        <dbReference type="SAM" id="MobiDB-lite"/>
    </source>
</evidence>
<feature type="non-terminal residue" evidence="3">
    <location>
        <position position="1"/>
    </location>
</feature>
<dbReference type="AlphaFoldDB" id="A0AAN5DCL1"/>
<evidence type="ECO:0000313" key="3">
    <source>
        <dbReference type="EMBL" id="GMR59650.1"/>
    </source>
</evidence>
<sequence length="219" mass="24541">FARQWRKRINCSRLHDKYSFAVELALITSNEGPENVTASFRPCEYKLPICQLPPTFPSVDWNNLVYMRIIVLSLASLFVLIPTLIVCFKYRRHAHPFVWLNQHAASLRDLTERSENVKSTKLDLKAALTPNACTVPLNGGVNTTTTTATSAESKSKIERKGKTAKRNNEWPKVGKSIDAEQQAIIPPPVPPPLLPPLDQSVSAHEFFPSVNVEGEKPKK</sequence>
<reference evidence="4" key="1">
    <citation type="submission" date="2022-10" db="EMBL/GenBank/DDBJ databases">
        <title>Genome assembly of Pristionchus species.</title>
        <authorList>
            <person name="Yoshida K."/>
            <person name="Sommer R.J."/>
        </authorList>
    </citation>
    <scope>NUCLEOTIDE SEQUENCE [LARGE SCALE GENOMIC DNA]</scope>
    <source>
        <strain evidence="4">RS5460</strain>
    </source>
</reference>
<comment type="caution">
    <text evidence="3">The sequence shown here is derived from an EMBL/GenBank/DDBJ whole genome shotgun (WGS) entry which is preliminary data.</text>
</comment>
<organism evidence="3 4">
    <name type="scientific">Pristionchus mayeri</name>
    <dbReference type="NCBI Taxonomy" id="1317129"/>
    <lineage>
        <taxon>Eukaryota</taxon>
        <taxon>Metazoa</taxon>
        <taxon>Ecdysozoa</taxon>
        <taxon>Nematoda</taxon>
        <taxon>Chromadorea</taxon>
        <taxon>Rhabditida</taxon>
        <taxon>Rhabditina</taxon>
        <taxon>Diplogasteromorpha</taxon>
        <taxon>Diplogasteroidea</taxon>
        <taxon>Neodiplogasteridae</taxon>
        <taxon>Pristionchus</taxon>
    </lineage>
</organism>
<dbReference type="EMBL" id="BTRK01000006">
    <property type="protein sequence ID" value="GMR59650.1"/>
    <property type="molecule type" value="Genomic_DNA"/>
</dbReference>
<keyword evidence="2" id="KW-0472">Membrane</keyword>
<feature type="transmembrane region" description="Helical" evidence="2">
    <location>
        <begin position="65"/>
        <end position="88"/>
    </location>
</feature>